<reference evidence="11 12" key="1">
    <citation type="journal article" date="2020" name="G3 (Bethesda)">
        <title>Improved Reference Genome for Cyclotella cryptica CCMP332, a Model for Cell Wall Morphogenesis, Salinity Adaptation, and Lipid Production in Diatoms (Bacillariophyta).</title>
        <authorList>
            <person name="Roberts W.R."/>
            <person name="Downey K.M."/>
            <person name="Ruck E.C."/>
            <person name="Traller J.C."/>
            <person name="Alverson A.J."/>
        </authorList>
    </citation>
    <scope>NUCLEOTIDE SEQUENCE [LARGE SCALE GENOMIC DNA]</scope>
    <source>
        <strain evidence="11 12">CCMP332</strain>
    </source>
</reference>
<feature type="chain" id="PRO_5044887887" evidence="10">
    <location>
        <begin position="21"/>
        <end position="474"/>
    </location>
</feature>
<evidence type="ECO:0000256" key="7">
    <source>
        <dbReference type="ARBA" id="ARBA00023243"/>
    </source>
</evidence>
<dbReference type="AlphaFoldDB" id="A0ABD3QZN7"/>
<gene>
    <name evidence="11" type="ORF">HJC23_005937</name>
</gene>
<evidence type="ECO:0000256" key="10">
    <source>
        <dbReference type="SAM" id="SignalP"/>
    </source>
</evidence>
<dbReference type="PANTHER" id="PTHR21649">
    <property type="entry name" value="CHLOROPHYLL A/B BINDING PROTEIN"/>
    <property type="match status" value="1"/>
</dbReference>
<accession>A0ABD3QZN7</accession>
<feature type="binding site" evidence="8">
    <location>
        <position position="313"/>
    </location>
    <ligand>
        <name>chlorophyll a</name>
        <dbReference type="ChEBI" id="CHEBI:58416"/>
        <label>1</label>
    </ligand>
</feature>
<dbReference type="InterPro" id="IPR022796">
    <property type="entry name" value="Chloroa_b-bind"/>
</dbReference>
<keyword evidence="8" id="KW-0157">Chromophore</keyword>
<keyword evidence="8" id="KW-0148">Chlorophyll</keyword>
<evidence type="ECO:0000256" key="8">
    <source>
        <dbReference type="PIRSR" id="PIRSR601344-1"/>
    </source>
</evidence>
<sequence>MNSVSTIAVAALCLASGVQLCPSNAFPSPMSTRTRRAAVIRQSHELQHFHRKFSPSETILFQSHSLPRLWSSKRYQLQLSMDSSENNSDSESNFENKNNPRSQSEKNDTDEDIWEPMDYDEADEFFASITETDGDDYVDSENADELFRVLQDMIDNNSVTLIDDQDFEEIDEETLLEILGLDDDDDDSMSQSRSEEITSNIQQTSTKTNDRGMRDLERALMEGVVPADAGVGSGILPGDIGFDPLELSTKDYFKQVQTFILNLVPERKNQIRDEAESENNAAGAALPTLGFVGEEGRPPALILRDYREAEIRHSRLAMLAAVIWPLQEILDRLFIPESFGSMTVVYGGTTLPFLPLLMTFLMLNLGYLDIYSSEIKENESGDAFLPGECFWDPLCIMEGAPDRMKRNMQEREILNGRAAMIAVAAFTFEEGMTHKPIITLEGNELLFEPAYQIPIIQAWLDQQFGSIGDAILIP</sequence>
<evidence type="ECO:0000256" key="2">
    <source>
        <dbReference type="ARBA" id="ARBA00004229"/>
    </source>
</evidence>
<keyword evidence="6" id="KW-0934">Plastid</keyword>
<dbReference type="GO" id="GO:0030076">
    <property type="term" value="C:light-harvesting complex"/>
    <property type="evidence" value="ECO:0007669"/>
    <property type="project" value="UniProtKB-KW"/>
</dbReference>
<protein>
    <submittedName>
        <fullName evidence="11">Uncharacterized protein</fullName>
    </submittedName>
</protein>
<feature type="region of interest" description="Disordered" evidence="9">
    <location>
        <begin position="182"/>
        <end position="209"/>
    </location>
</feature>
<feature type="binding site" evidence="8">
    <location>
        <position position="310"/>
    </location>
    <ligand>
        <name>chlorophyll a</name>
        <dbReference type="ChEBI" id="CHEBI:58416"/>
        <label>1</label>
    </ligand>
</feature>
<dbReference type="Proteomes" id="UP001516023">
    <property type="component" value="Unassembled WGS sequence"/>
</dbReference>
<evidence type="ECO:0000313" key="12">
    <source>
        <dbReference type="Proteomes" id="UP001516023"/>
    </source>
</evidence>
<feature type="compositionally biased region" description="Low complexity" evidence="9">
    <location>
        <begin position="81"/>
        <end position="99"/>
    </location>
</feature>
<dbReference type="Gene3D" id="1.10.3460.10">
    <property type="entry name" value="Chlorophyll a/b binding protein domain"/>
    <property type="match status" value="1"/>
</dbReference>
<proteinExistence type="inferred from homology"/>
<keyword evidence="12" id="KW-1185">Reference proteome</keyword>
<evidence type="ECO:0000256" key="1">
    <source>
        <dbReference type="ARBA" id="ARBA00004022"/>
    </source>
</evidence>
<dbReference type="GO" id="GO:0015979">
    <property type="term" value="P:photosynthesis"/>
    <property type="evidence" value="ECO:0007669"/>
    <property type="project" value="UniProtKB-KW"/>
</dbReference>
<evidence type="ECO:0000256" key="5">
    <source>
        <dbReference type="ARBA" id="ARBA00022531"/>
    </source>
</evidence>
<feature type="region of interest" description="Disordered" evidence="9">
    <location>
        <begin position="81"/>
        <end position="112"/>
    </location>
</feature>
<evidence type="ECO:0000313" key="11">
    <source>
        <dbReference type="EMBL" id="KAL3805693.1"/>
    </source>
</evidence>
<feature type="binding site" evidence="8">
    <location>
        <position position="417"/>
    </location>
    <ligand>
        <name>chlorophyll a</name>
        <dbReference type="ChEBI" id="CHEBI:58416"/>
        <label>1</label>
    </ligand>
</feature>
<keyword evidence="5" id="KW-0602">Photosynthesis</keyword>
<dbReference type="Pfam" id="PF00504">
    <property type="entry name" value="Chloroa_b-bind"/>
    <property type="match status" value="1"/>
</dbReference>
<name>A0ABD3QZN7_9STRA</name>
<evidence type="ECO:0000256" key="6">
    <source>
        <dbReference type="ARBA" id="ARBA00022640"/>
    </source>
</evidence>
<evidence type="ECO:0000256" key="4">
    <source>
        <dbReference type="ARBA" id="ARBA00022528"/>
    </source>
</evidence>
<dbReference type="SUPFAM" id="SSF103511">
    <property type="entry name" value="Chlorophyll a-b binding protein"/>
    <property type="match status" value="1"/>
</dbReference>
<keyword evidence="10" id="KW-0732">Signal</keyword>
<keyword evidence="4" id="KW-0150">Chloroplast</keyword>
<comment type="subcellular location">
    <subcellularLocation>
        <location evidence="2">Plastid</location>
        <location evidence="2">Chloroplast</location>
    </subcellularLocation>
</comment>
<comment type="caution">
    <text evidence="11">The sequence shown here is derived from an EMBL/GenBank/DDBJ whole genome shotgun (WGS) entry which is preliminary data.</text>
</comment>
<evidence type="ECO:0000256" key="3">
    <source>
        <dbReference type="ARBA" id="ARBA00005933"/>
    </source>
</evidence>
<feature type="binding site" description="axial binding residue" evidence="8">
    <location>
        <position position="315"/>
    </location>
    <ligand>
        <name>chlorophyll b</name>
        <dbReference type="ChEBI" id="CHEBI:61721"/>
        <label>1</label>
    </ligand>
    <ligandPart>
        <name>Mg</name>
        <dbReference type="ChEBI" id="CHEBI:25107"/>
    </ligandPart>
</feature>
<feature type="compositionally biased region" description="Polar residues" evidence="9">
    <location>
        <begin position="189"/>
        <end position="207"/>
    </location>
</feature>
<dbReference type="InterPro" id="IPR001344">
    <property type="entry name" value="Chloro_AB-bd_pln"/>
</dbReference>
<organism evidence="11 12">
    <name type="scientific">Cyclotella cryptica</name>
    <dbReference type="NCBI Taxonomy" id="29204"/>
    <lineage>
        <taxon>Eukaryota</taxon>
        <taxon>Sar</taxon>
        <taxon>Stramenopiles</taxon>
        <taxon>Ochrophyta</taxon>
        <taxon>Bacillariophyta</taxon>
        <taxon>Coscinodiscophyceae</taxon>
        <taxon>Thalassiosirophycidae</taxon>
        <taxon>Stephanodiscales</taxon>
        <taxon>Stephanodiscaceae</taxon>
        <taxon>Cyclotella</taxon>
    </lineage>
</organism>
<comment type="function">
    <text evidence="1">The light-harvesting complex (LHC) functions as a light receptor, it captures and delivers excitation energy to photosystems with which it is closely associated. Energy is transferred from the carotenoid and chlorophyll C (or B) to chlorophyll A and the photosynthetic reaction centers where it is used to synthesize ATP and reducing power.</text>
</comment>
<evidence type="ECO:0000256" key="9">
    <source>
        <dbReference type="SAM" id="MobiDB-lite"/>
    </source>
</evidence>
<keyword evidence="7" id="KW-0437">Light-harvesting polypeptide</keyword>
<comment type="similarity">
    <text evidence="3">Belongs to the fucoxanthin chlorophyll protein family.</text>
</comment>
<feature type="binding site" evidence="8">
    <location>
        <position position="412"/>
    </location>
    <ligand>
        <name>chlorophyll a</name>
        <dbReference type="ChEBI" id="CHEBI:58416"/>
        <label>1</label>
    </ligand>
</feature>
<feature type="binding site" evidence="8">
    <location>
        <position position="415"/>
    </location>
    <ligand>
        <name>chlorophyll a</name>
        <dbReference type="ChEBI" id="CHEBI:58416"/>
        <label>1</label>
    </ligand>
</feature>
<dbReference type="GO" id="GO:0009507">
    <property type="term" value="C:chloroplast"/>
    <property type="evidence" value="ECO:0007669"/>
    <property type="project" value="UniProtKB-SubCell"/>
</dbReference>
<dbReference type="EMBL" id="JABMIG020000002">
    <property type="protein sequence ID" value="KAL3805693.1"/>
    <property type="molecule type" value="Genomic_DNA"/>
</dbReference>
<feature type="signal peptide" evidence="10">
    <location>
        <begin position="1"/>
        <end position="20"/>
    </location>
</feature>